<comment type="function">
    <text evidence="1">Needed for flagellar regrowth and assembly.</text>
</comment>
<evidence type="ECO:0000256" key="3">
    <source>
        <dbReference type="ARBA" id="ARBA00022448"/>
    </source>
</evidence>
<dbReference type="AlphaFoldDB" id="A0A7Z0J3I8"/>
<evidence type="ECO:0000256" key="1">
    <source>
        <dbReference type="ARBA" id="ARBA00003041"/>
    </source>
</evidence>
<sequence length="217" mass="22390">MSSEIACEAAEVHLVGFGAYASVSAASTSSPTPEAIRAAASTQGYAAGFAAGMRAASEQSRSQREELHRRLDHSRSQDAELVHAMTQQLSAAAQALADRAAALRQDAEATLLHSSLELAEAILGSELRDGPHAARAALTRALEGWEPQEVRAVRMHPSSAALLPAETTAAAGVRVIPDPGLAPGDAVADLPEGFLDARITHALSRCRAVLAEAAGAS</sequence>
<accession>A0A7Z0J3I8</accession>
<dbReference type="RefSeq" id="WP_179441732.1">
    <property type="nucleotide sequence ID" value="NZ_BAAALK010000002.1"/>
</dbReference>
<evidence type="ECO:0000256" key="2">
    <source>
        <dbReference type="ARBA" id="ARBA00006602"/>
    </source>
</evidence>
<dbReference type="GO" id="GO:0044781">
    <property type="term" value="P:bacterial-type flagellum organization"/>
    <property type="evidence" value="ECO:0007669"/>
    <property type="project" value="UniProtKB-KW"/>
</dbReference>
<evidence type="ECO:0000256" key="6">
    <source>
        <dbReference type="ARBA" id="ARBA00023225"/>
    </source>
</evidence>
<evidence type="ECO:0000313" key="8">
    <source>
        <dbReference type="EMBL" id="NYJ16894.1"/>
    </source>
</evidence>
<gene>
    <name evidence="8" type="ORF">HNR11_001428</name>
</gene>
<proteinExistence type="inferred from homology"/>
<keyword evidence="6" id="KW-1006">Bacterial flagellum protein export</keyword>
<evidence type="ECO:0000313" key="9">
    <source>
        <dbReference type="Proteomes" id="UP000560069"/>
    </source>
</evidence>
<dbReference type="GO" id="GO:0005829">
    <property type="term" value="C:cytosol"/>
    <property type="evidence" value="ECO:0007669"/>
    <property type="project" value="TreeGrafter"/>
</dbReference>
<keyword evidence="8" id="KW-0969">Cilium</keyword>
<evidence type="ECO:0000256" key="5">
    <source>
        <dbReference type="ARBA" id="ARBA00022927"/>
    </source>
</evidence>
<dbReference type="PANTHER" id="PTHR34982:SF1">
    <property type="entry name" value="FLAGELLAR ASSEMBLY PROTEIN FLIH"/>
    <property type="match status" value="1"/>
</dbReference>
<comment type="similarity">
    <text evidence="2">Belongs to the FliH family.</text>
</comment>
<dbReference type="PANTHER" id="PTHR34982">
    <property type="entry name" value="YOP PROTEINS TRANSLOCATION PROTEIN L"/>
    <property type="match status" value="1"/>
</dbReference>
<dbReference type="GO" id="GO:0015031">
    <property type="term" value="P:protein transport"/>
    <property type="evidence" value="ECO:0007669"/>
    <property type="project" value="UniProtKB-KW"/>
</dbReference>
<reference evidence="8 9" key="1">
    <citation type="submission" date="2020-07" db="EMBL/GenBank/DDBJ databases">
        <title>Sequencing the genomes of 1000 actinobacteria strains.</title>
        <authorList>
            <person name="Klenk H.-P."/>
        </authorList>
    </citation>
    <scope>NUCLEOTIDE SEQUENCE [LARGE SCALE GENOMIC DNA]</scope>
    <source>
        <strain evidence="8 9">DSM 15664</strain>
    </source>
</reference>
<feature type="domain" description="Flagellar assembly protein FliH/Type III secretion system HrpE" evidence="7">
    <location>
        <begin position="86"/>
        <end position="204"/>
    </location>
</feature>
<organism evidence="8 9">
    <name type="scientific">Nesterenkonia sandarakina</name>
    <dbReference type="NCBI Taxonomy" id="272918"/>
    <lineage>
        <taxon>Bacteria</taxon>
        <taxon>Bacillati</taxon>
        <taxon>Actinomycetota</taxon>
        <taxon>Actinomycetes</taxon>
        <taxon>Micrococcales</taxon>
        <taxon>Micrococcaceae</taxon>
        <taxon>Nesterenkonia</taxon>
    </lineage>
</organism>
<keyword evidence="5" id="KW-0653">Protein transport</keyword>
<keyword evidence="8" id="KW-0282">Flagellum</keyword>
<protein>
    <submittedName>
        <fullName evidence="8">Flagellar assembly protein FliH</fullName>
    </submittedName>
</protein>
<keyword evidence="3" id="KW-0813">Transport</keyword>
<dbReference type="InterPro" id="IPR018035">
    <property type="entry name" value="Flagellar_FliH/T3SS_HrpE"/>
</dbReference>
<name>A0A7Z0J3I8_9MICC</name>
<comment type="caution">
    <text evidence="8">The sequence shown here is derived from an EMBL/GenBank/DDBJ whole genome shotgun (WGS) entry which is preliminary data.</text>
</comment>
<keyword evidence="4" id="KW-1005">Bacterial flagellum biogenesis</keyword>
<dbReference type="Pfam" id="PF02108">
    <property type="entry name" value="FliH"/>
    <property type="match status" value="1"/>
</dbReference>
<keyword evidence="8" id="KW-0966">Cell projection</keyword>
<evidence type="ECO:0000256" key="4">
    <source>
        <dbReference type="ARBA" id="ARBA00022795"/>
    </source>
</evidence>
<dbReference type="InterPro" id="IPR051472">
    <property type="entry name" value="T3SS_Stator/FliH"/>
</dbReference>
<keyword evidence="9" id="KW-1185">Reference proteome</keyword>
<evidence type="ECO:0000259" key="7">
    <source>
        <dbReference type="Pfam" id="PF02108"/>
    </source>
</evidence>
<dbReference type="Proteomes" id="UP000560069">
    <property type="component" value="Unassembled WGS sequence"/>
</dbReference>
<dbReference type="EMBL" id="JACCFQ010000001">
    <property type="protein sequence ID" value="NYJ16894.1"/>
    <property type="molecule type" value="Genomic_DNA"/>
</dbReference>